<dbReference type="GO" id="GO:0044281">
    <property type="term" value="P:small molecule metabolic process"/>
    <property type="evidence" value="ECO:0007669"/>
    <property type="project" value="UniProtKB-ARBA"/>
</dbReference>
<comment type="similarity">
    <text evidence="1 4">Belongs to the DapA family.</text>
</comment>
<dbReference type="AlphaFoldDB" id="A0AAV5AXN6"/>
<dbReference type="PIRSF" id="PIRSF001365">
    <property type="entry name" value="DHDPS"/>
    <property type="match status" value="1"/>
</dbReference>
<gene>
    <name evidence="7" type="primary">dapA4</name>
    <name evidence="7" type="ORF">ATOP_02610</name>
</gene>
<dbReference type="PROSITE" id="PS00666">
    <property type="entry name" value="DHDPS_2"/>
    <property type="match status" value="1"/>
</dbReference>
<proteinExistence type="inferred from homology"/>
<feature type="active site" description="Schiff-base intermediate with substrate" evidence="5">
    <location>
        <position position="165"/>
    </location>
</feature>
<dbReference type="Proteomes" id="UP001055025">
    <property type="component" value="Unassembled WGS sequence"/>
</dbReference>
<accession>A0AAV5AXN6</accession>
<reference evidence="7" key="1">
    <citation type="journal article" date="2022" name="Int. J. Syst. Evol. Microbiol.">
        <title>Granulimonas faecalis gen. nov., sp. nov., and Leptogranulimonas caecicola gen. nov., sp. nov., novel lactate-producing Atopobiaceae bacteria isolated from mouse intestines, and an emended description of the family Atopobiaceae.</title>
        <authorList>
            <person name="Morinaga K."/>
            <person name="Kusada H."/>
            <person name="Sakamoto S."/>
            <person name="Murakami T."/>
            <person name="Toyoda A."/>
            <person name="Mori H."/>
            <person name="Meng X.Y."/>
            <person name="Takashino M."/>
            <person name="Murotomi K."/>
            <person name="Tamaki H."/>
        </authorList>
    </citation>
    <scope>NUCLEOTIDE SEQUENCE</scope>
    <source>
        <strain evidence="7">OPF53</strain>
    </source>
</reference>
<dbReference type="InterPro" id="IPR002220">
    <property type="entry name" value="DapA-like"/>
</dbReference>
<evidence type="ECO:0000313" key="7">
    <source>
        <dbReference type="EMBL" id="GJM54606.1"/>
    </source>
</evidence>
<dbReference type="Pfam" id="PF00701">
    <property type="entry name" value="DHDPS"/>
    <property type="match status" value="1"/>
</dbReference>
<dbReference type="EMBL" id="BQKC01000001">
    <property type="protein sequence ID" value="GJM54606.1"/>
    <property type="molecule type" value="Genomic_DNA"/>
</dbReference>
<dbReference type="InterPro" id="IPR020625">
    <property type="entry name" value="Schiff_base-form_aldolases_AS"/>
</dbReference>
<dbReference type="Gene3D" id="3.20.20.70">
    <property type="entry name" value="Aldolase class I"/>
    <property type="match status" value="1"/>
</dbReference>
<keyword evidence="3" id="KW-0704">Schiff base</keyword>
<keyword evidence="8" id="KW-1185">Reference proteome</keyword>
<evidence type="ECO:0000256" key="5">
    <source>
        <dbReference type="PIRSR" id="PIRSR001365-1"/>
    </source>
</evidence>
<evidence type="ECO:0000256" key="1">
    <source>
        <dbReference type="ARBA" id="ARBA00007592"/>
    </source>
</evidence>
<dbReference type="PANTHER" id="PTHR12128:SF66">
    <property type="entry name" value="4-HYDROXY-2-OXOGLUTARATE ALDOLASE, MITOCHONDRIAL"/>
    <property type="match status" value="1"/>
</dbReference>
<organism evidence="7 8">
    <name type="scientific">Granulimonas faecalis</name>
    <dbReference type="NCBI Taxonomy" id="2894155"/>
    <lineage>
        <taxon>Bacteria</taxon>
        <taxon>Bacillati</taxon>
        <taxon>Actinomycetota</taxon>
        <taxon>Coriobacteriia</taxon>
        <taxon>Coriobacteriales</taxon>
        <taxon>Kribbibacteriaceae</taxon>
        <taxon>Granulimonas</taxon>
    </lineage>
</organism>
<feature type="binding site" evidence="6">
    <location>
        <position position="207"/>
    </location>
    <ligand>
        <name>pyruvate</name>
        <dbReference type="ChEBI" id="CHEBI:15361"/>
    </ligand>
</feature>
<evidence type="ECO:0000256" key="6">
    <source>
        <dbReference type="PIRSR" id="PIRSR001365-2"/>
    </source>
</evidence>
<evidence type="ECO:0000313" key="8">
    <source>
        <dbReference type="Proteomes" id="UP001055025"/>
    </source>
</evidence>
<dbReference type="PANTHER" id="PTHR12128">
    <property type="entry name" value="DIHYDRODIPICOLINATE SYNTHASE"/>
    <property type="match status" value="1"/>
</dbReference>
<dbReference type="SUPFAM" id="SSF51569">
    <property type="entry name" value="Aldolase"/>
    <property type="match status" value="1"/>
</dbReference>
<evidence type="ECO:0000256" key="3">
    <source>
        <dbReference type="ARBA" id="ARBA00023270"/>
    </source>
</evidence>
<dbReference type="SMART" id="SM01130">
    <property type="entry name" value="DHDPS"/>
    <property type="match status" value="1"/>
</dbReference>
<dbReference type="RefSeq" id="WP_265590496.1">
    <property type="nucleotide sequence ID" value="NZ_BQKC01000001.1"/>
</dbReference>
<evidence type="ECO:0000256" key="2">
    <source>
        <dbReference type="ARBA" id="ARBA00023239"/>
    </source>
</evidence>
<dbReference type="InterPro" id="IPR013785">
    <property type="entry name" value="Aldolase_TIM"/>
</dbReference>
<comment type="caution">
    <text evidence="7">The sequence shown here is derived from an EMBL/GenBank/DDBJ whole genome shotgun (WGS) entry which is preliminary data.</text>
</comment>
<evidence type="ECO:0000256" key="4">
    <source>
        <dbReference type="PIRNR" id="PIRNR001365"/>
    </source>
</evidence>
<dbReference type="PRINTS" id="PR00146">
    <property type="entry name" value="DHPICSNTHASE"/>
</dbReference>
<keyword evidence="2 4" id="KW-0456">Lyase</keyword>
<name>A0AAV5AXN6_9ACTN</name>
<protein>
    <submittedName>
        <fullName evidence="7">4-hydroxy-tetrahydrodipicolinate synthase</fullName>
    </submittedName>
</protein>
<dbReference type="CDD" id="cd00408">
    <property type="entry name" value="DHDPS-like"/>
    <property type="match status" value="1"/>
</dbReference>
<dbReference type="GO" id="GO:0008840">
    <property type="term" value="F:4-hydroxy-tetrahydrodipicolinate synthase activity"/>
    <property type="evidence" value="ECO:0007669"/>
    <property type="project" value="TreeGrafter"/>
</dbReference>
<sequence>MAAFSGVIVPILTPFGRTAGQPLVAGNADTLVERLVGAGVDGLFAFGSNGEFHVASDDERVAYTAHLVERAAGRVPVIAGVGSCSTAEARELVKRVQDTGVSGLSVVNPYFLQPSDDELAAHFEAVADAAEVPVLLYNIPKATGRVIAPAVVAKVAAHPSIAGIKDSSGDLDLLASYIEAGDGALDVLVGSDGIISAAHALGASGAVAGTANLVPETVVGLWAALEAGETGRASELQAALEPVRDVLHLGAVPQMLKRLVELSGYPVGPARLPVEEAGPEADAAARALVAALAGEE</sequence>
<feature type="active site" description="Proton donor/acceptor" evidence="5">
    <location>
        <position position="137"/>
    </location>
</feature>